<gene>
    <name evidence="1" type="ORF">MLD38_033396</name>
</gene>
<dbReference type="Proteomes" id="UP001057402">
    <property type="component" value="Chromosome 10"/>
</dbReference>
<reference evidence="2" key="1">
    <citation type="journal article" date="2023" name="Front. Plant Sci.">
        <title>Chromosomal-level genome assembly of Melastoma candidum provides insights into trichome evolution.</title>
        <authorList>
            <person name="Zhong Y."/>
            <person name="Wu W."/>
            <person name="Sun C."/>
            <person name="Zou P."/>
            <person name="Liu Y."/>
            <person name="Dai S."/>
            <person name="Zhou R."/>
        </authorList>
    </citation>
    <scope>NUCLEOTIDE SEQUENCE [LARGE SCALE GENOMIC DNA]</scope>
</reference>
<sequence>MGRRDHRGGDLRDRLLRRYSPRRYSPGRDAGGQHLIRGYSPVRSIEESPHCDRKRRRWQQLDGQSNNISADVRISEEPSDHVDGGKPALSESGPALLEQLRGLRTDVEMLETWRSELAIYLEEQVREADSLTSKIHKLEDQLYLEEEECRRVNSKIKKFIRAHNRHESSLGSKLWELAPMKINILSDEEPRAKNRSSALNSRQDHGLKWDGGAEERRPQGKGLVLENTGIPESRHKKDKGLLSGVAAGDKSKVYGDGFIPPTGMAAHASDKLADVEENVEAVASLPSGIAEDAQDVQNSENVEIV</sequence>
<accession>A0ACB9M7X1</accession>
<keyword evidence="2" id="KW-1185">Reference proteome</keyword>
<proteinExistence type="predicted"/>
<protein>
    <submittedName>
        <fullName evidence="1">Uncharacterized protein</fullName>
    </submittedName>
</protein>
<organism evidence="1 2">
    <name type="scientific">Melastoma candidum</name>
    <dbReference type="NCBI Taxonomy" id="119954"/>
    <lineage>
        <taxon>Eukaryota</taxon>
        <taxon>Viridiplantae</taxon>
        <taxon>Streptophyta</taxon>
        <taxon>Embryophyta</taxon>
        <taxon>Tracheophyta</taxon>
        <taxon>Spermatophyta</taxon>
        <taxon>Magnoliopsida</taxon>
        <taxon>eudicotyledons</taxon>
        <taxon>Gunneridae</taxon>
        <taxon>Pentapetalae</taxon>
        <taxon>rosids</taxon>
        <taxon>malvids</taxon>
        <taxon>Myrtales</taxon>
        <taxon>Melastomataceae</taxon>
        <taxon>Melastomatoideae</taxon>
        <taxon>Melastomateae</taxon>
        <taxon>Melastoma</taxon>
    </lineage>
</organism>
<dbReference type="EMBL" id="CM042889">
    <property type="protein sequence ID" value="KAI4319845.1"/>
    <property type="molecule type" value="Genomic_DNA"/>
</dbReference>
<evidence type="ECO:0000313" key="2">
    <source>
        <dbReference type="Proteomes" id="UP001057402"/>
    </source>
</evidence>
<name>A0ACB9M7X1_9MYRT</name>
<comment type="caution">
    <text evidence="1">The sequence shown here is derived from an EMBL/GenBank/DDBJ whole genome shotgun (WGS) entry which is preliminary data.</text>
</comment>
<evidence type="ECO:0000313" key="1">
    <source>
        <dbReference type="EMBL" id="KAI4319845.1"/>
    </source>
</evidence>